<dbReference type="InParanoid" id="A0A0G4EW29"/>
<evidence type="ECO:0000256" key="1">
    <source>
        <dbReference type="SAM" id="MobiDB-lite"/>
    </source>
</evidence>
<feature type="region of interest" description="Disordered" evidence="1">
    <location>
        <begin position="2053"/>
        <end position="2142"/>
    </location>
</feature>
<organism evidence="3 4">
    <name type="scientific">Vitrella brassicaformis (strain CCMP3155)</name>
    <dbReference type="NCBI Taxonomy" id="1169540"/>
    <lineage>
        <taxon>Eukaryota</taxon>
        <taxon>Sar</taxon>
        <taxon>Alveolata</taxon>
        <taxon>Colpodellida</taxon>
        <taxon>Vitrellaceae</taxon>
        <taxon>Vitrella</taxon>
    </lineage>
</organism>
<protein>
    <submittedName>
        <fullName evidence="3">Uncharacterized protein</fullName>
    </submittedName>
</protein>
<keyword evidence="2" id="KW-0812">Transmembrane</keyword>
<evidence type="ECO:0000313" key="3">
    <source>
        <dbReference type="EMBL" id="CEM02545.1"/>
    </source>
</evidence>
<dbReference type="Proteomes" id="UP000041254">
    <property type="component" value="Unassembled WGS sequence"/>
</dbReference>
<proteinExistence type="predicted"/>
<feature type="compositionally biased region" description="Low complexity" evidence="1">
    <location>
        <begin position="1990"/>
        <end position="2023"/>
    </location>
</feature>
<sequence length="2142" mass="237947">MEGLAYGASKATTLAPRAIVAVQNAVTSAAKRTSSKKKLKVYHRNPPVCRCPCWKRYYEPYDDLRGKTDVIEYRPKLIYRIFDRMGDRNIFTSPSALPQTGMGSIVSIAALLLLLILFINAMVKLIGGDRVTSADEPIVLNLDCVNTNGHTDSCEIDLSSLNLWDRMTYELGFGSGGWMDFPALNLTIRSTIEFYEADGLTTLQKIRMVDRTRLFPDLVSSTEGIEHAIGVTDSVAVPLNTYHPSSGLIPPEQEFEPRSLSDMQGAGIAHSFQESLKFFYARNNILTDNTKTYFDHDLYTFVRFDSKQLRMAKSCQVQLSVANAIQFRVLEEALKGNREYFNEEYLSSFATSNVSWAPSNWDSSTHQWKTTNQDNLVLISSSLTKVDKETFANSTALGPDRVNVPSQISSLGLDDESWLDWLFFVGYVNNFNYTVQSTLCDGRSPNYAFAFASPPNQTDTELQLTKARIPRHKTPFFVLVTGDVGYEKMLVTNVSSDRMTWTVQRDWGALNFAVARPLNIPPFPPSTWQCHPNKYNDRKACDCNCGAADPDCFSRQQDVKNCASGEQCSPLGRCTRFVYTEGSVAVSETCTHLMLPGETTLVGFFSENATLDECTRATGDADGRPVLYQFSDIIEDLNSNLTATEGEKSLIQVRLGAKAAFPTKVPYLVALDPDQGNEEFVHVVHASEPDASNYQNLTIQAITGSSFRQNHFAAGHVVSAFSDDFQDIIVWLEENTPFPETGPFSVQVDSTEFDILSASTGDGKSLQALNINVKPPLRAGYTGITVRKAVANVIPTGVTFLDFAGGWVDSQPEDECLPDYERTTTPTPPGPPGAQEGCDGLHDGWIVIDAVGMGNMDMNGTFLLIRYSGGIGTRGMELRQIEKVYQWQWPMMNGGSLIYLTPEWKCDPSLFLDDLCHCGCGRFDPDCGGPEGRPQAFAQRLSMFVDKEEISQWARIQCDDPDRIIMTGTLGPVTCAELRANHSVAFRYCQAVTGEPTDQQMDMHVPDVGLGPIGSYFTNPDGTLTYYHRKLWEVIEIHEPVRQDREAGTRVETIAINTHMTTDEFEKAYDTGYLDETRDQSGMATRRLLYPSSVTDTPSESAHQAHRRLSTMAAPVDYEMMYTAVSSASEPFGRQHLWRRLQQPPAPREGDHINPTEAPIDEQEHIQPPADPTKSPRHAPNEPQTDDKELYAFAQPPTGAPQDTTSDCSRLCQTEVDECVGADMTKDQCRSMLEEGGLLQQCGSQFETCWERAQPHDIEEGDDPCSQDPDLCEALGIPDECLGGGRCDVAGGIDNPCSDERQVFNPRTTKCALFCDLNQIPTLDRICAVDERATQNPSTPVSDRLHFEGIEYFDVLANYDTFTTALKKDIAAVANISLSRISIDALVEGSVQVTFTYLPYSGPGSAADYKTPTGIKAMMDARRPYLYAFTTTTYLKDADPWFGTSAPGPPSSGSEMIDFESITESLMQSEADKIPDVTVVSDEIFTLSEVSLIRSEEDEYLPEHRYLPNYYEATESPAVLDLQLATFLTPKRKEPSVKLLCPHMAVSPADSDAAANTTIISTGCSKDRNTPFRQDNEYDRDVNAYGYLAGEGTPQQFWGKWKILDGFQWYVRESSCKSAMFDECNCAEFDNLPTGHYRLTCNKVIYPTRVFQYEAGIPLNHKWVFPSSRTESIQHKPEYELDFHTDYFFTFDQSVLEAERSFKASARPGGDIYQGSRVVWIGEPFIKGFLFCDTNQGTALEREEALKVCGQRVGTDTYQNYTIPPPANPPTATLDLMLRINKKRTKELVDKFRPKHWPRSDSRHYKELIESIDKFSMDIRHAISSISSAEDRSIPLVPGTQYFIVIYLDLYPIYEKNVLGRSRLKSWTVSVSDVTGTTVPLDYANRYQNQVRIAVHINSNRRLIEKQNYDIPSFLSDLGAWMGIWAIAIAVLFSWQLIFKPFGNISPMEADDRYEHKWKKQEEAHSKRVLKLRENAFKLCDVSLETGDNTQTNANAAAPAQAQPASQPQPADTSAPTDQQQQQPDVTYQLQELGKALNLPPGGQAIVVVHQTHPAPTPAPAPPAAAPSASDPGPPDSQNKEAEQGEKVSRDAPDGPGQDSIEMAIRDFRLDTAGGGGGGGEVGASVPLPGAVDRHDTESGGR</sequence>
<feature type="compositionally biased region" description="Pro residues" evidence="1">
    <location>
        <begin position="2055"/>
        <end position="2065"/>
    </location>
</feature>
<feature type="transmembrane region" description="Helical" evidence="2">
    <location>
        <begin position="105"/>
        <end position="123"/>
    </location>
</feature>
<feature type="region of interest" description="Disordered" evidence="1">
    <location>
        <begin position="1163"/>
        <end position="1185"/>
    </location>
</feature>
<feature type="region of interest" description="Disordered" evidence="1">
    <location>
        <begin position="1990"/>
        <end position="2024"/>
    </location>
</feature>
<gene>
    <name evidence="3" type="ORF">Vbra_20931</name>
</gene>
<accession>A0A0G4EW29</accession>
<keyword evidence="4" id="KW-1185">Reference proteome</keyword>
<reference evidence="3 4" key="1">
    <citation type="submission" date="2014-11" db="EMBL/GenBank/DDBJ databases">
        <authorList>
            <person name="Zhu J."/>
            <person name="Qi W."/>
            <person name="Song R."/>
        </authorList>
    </citation>
    <scope>NUCLEOTIDE SEQUENCE [LARGE SCALE GENOMIC DNA]</scope>
</reference>
<evidence type="ECO:0000256" key="2">
    <source>
        <dbReference type="SAM" id="Phobius"/>
    </source>
</evidence>
<feature type="compositionally biased region" description="Basic and acidic residues" evidence="1">
    <location>
        <begin position="2078"/>
        <end position="2093"/>
    </location>
</feature>
<feature type="compositionally biased region" description="Gly residues" evidence="1">
    <location>
        <begin position="2113"/>
        <end position="2122"/>
    </location>
</feature>
<evidence type="ECO:0000313" key="4">
    <source>
        <dbReference type="Proteomes" id="UP000041254"/>
    </source>
</evidence>
<keyword evidence="2" id="KW-0472">Membrane</keyword>
<dbReference type="OrthoDB" id="10255648at2759"/>
<name>A0A0G4EW29_VITBC</name>
<dbReference type="EMBL" id="CDMY01000329">
    <property type="protein sequence ID" value="CEM02545.1"/>
    <property type="molecule type" value="Genomic_DNA"/>
</dbReference>
<keyword evidence="2" id="KW-1133">Transmembrane helix</keyword>
<dbReference type="VEuPathDB" id="CryptoDB:Vbra_20931"/>
<feature type="compositionally biased region" description="Basic and acidic residues" evidence="1">
    <location>
        <begin position="2132"/>
        <end position="2142"/>
    </location>
</feature>